<comment type="caution">
    <text evidence="2">The sequence shown here is derived from an EMBL/GenBank/DDBJ whole genome shotgun (WGS) entry which is preliminary data.</text>
</comment>
<dbReference type="Proteomes" id="UP000193560">
    <property type="component" value="Unassembled WGS sequence"/>
</dbReference>
<reference evidence="2 3" key="1">
    <citation type="submission" date="2016-07" db="EMBL/GenBank/DDBJ databases">
        <title>Pervasive Adenine N6-methylation of Active Genes in Fungi.</title>
        <authorList>
            <consortium name="DOE Joint Genome Institute"/>
            <person name="Mondo S.J."/>
            <person name="Dannebaum R.O."/>
            <person name="Kuo R.C."/>
            <person name="Labutti K."/>
            <person name="Haridas S."/>
            <person name="Kuo A."/>
            <person name="Salamov A."/>
            <person name="Ahrendt S.R."/>
            <person name="Lipzen A."/>
            <person name="Sullivan W."/>
            <person name="Andreopoulos W.B."/>
            <person name="Clum A."/>
            <person name="Lindquist E."/>
            <person name="Daum C."/>
            <person name="Ramamoorthy G.K."/>
            <person name="Gryganskyi A."/>
            <person name="Culley D."/>
            <person name="Magnuson J.K."/>
            <person name="James T.Y."/>
            <person name="O'Malley M.A."/>
            <person name="Stajich J.E."/>
            <person name="Spatafora J.W."/>
            <person name="Visel A."/>
            <person name="Grigoriev I.V."/>
        </authorList>
    </citation>
    <scope>NUCLEOTIDE SEQUENCE [LARGE SCALE GENOMIC DNA]</scope>
    <source>
        <strain evidence="2 3">NRRL 1336</strain>
    </source>
</reference>
<keyword evidence="3" id="KW-1185">Reference proteome</keyword>
<dbReference type="AlphaFoldDB" id="A0A1X2I532"/>
<evidence type="ECO:0000313" key="3">
    <source>
        <dbReference type="Proteomes" id="UP000193560"/>
    </source>
</evidence>
<evidence type="ECO:0000313" key="2">
    <source>
        <dbReference type="EMBL" id="ORZ09572.1"/>
    </source>
</evidence>
<keyword evidence="1" id="KW-1133">Transmembrane helix</keyword>
<accession>A0A1X2I532</accession>
<gene>
    <name evidence="2" type="ORF">BCR42DRAFT_423680</name>
</gene>
<evidence type="ECO:0000256" key="1">
    <source>
        <dbReference type="SAM" id="Phobius"/>
    </source>
</evidence>
<organism evidence="2 3">
    <name type="scientific">Absidia repens</name>
    <dbReference type="NCBI Taxonomy" id="90262"/>
    <lineage>
        <taxon>Eukaryota</taxon>
        <taxon>Fungi</taxon>
        <taxon>Fungi incertae sedis</taxon>
        <taxon>Mucoromycota</taxon>
        <taxon>Mucoromycotina</taxon>
        <taxon>Mucoromycetes</taxon>
        <taxon>Mucorales</taxon>
        <taxon>Cunninghamellaceae</taxon>
        <taxon>Absidia</taxon>
    </lineage>
</organism>
<feature type="transmembrane region" description="Helical" evidence="1">
    <location>
        <begin position="20"/>
        <end position="38"/>
    </location>
</feature>
<keyword evidence="1" id="KW-0812">Transmembrane</keyword>
<protein>
    <submittedName>
        <fullName evidence="2">Uncharacterized protein</fullName>
    </submittedName>
</protein>
<dbReference type="EMBL" id="MCGE01000027">
    <property type="protein sequence ID" value="ORZ09572.1"/>
    <property type="molecule type" value="Genomic_DNA"/>
</dbReference>
<proteinExistence type="predicted"/>
<sequence length="51" mass="6164">MVFVLVEWEVEKYLHIKLHVTVLFTNSFLLVLLLLLFYELQMLINRDNQQG</sequence>
<keyword evidence="1" id="KW-0472">Membrane</keyword>
<name>A0A1X2I532_9FUNG</name>